<accession>A0ABT3GU95</accession>
<reference evidence="1 2" key="1">
    <citation type="submission" date="2022-10" db="EMBL/GenBank/DDBJ databases">
        <title>Pararhodobacter sp. nov., isolated from marine algae.</title>
        <authorList>
            <person name="Choi B.J."/>
            <person name="Kim J.M."/>
            <person name="Lee J.K."/>
            <person name="Choi D.G."/>
            <person name="Jeon C.O."/>
        </authorList>
    </citation>
    <scope>NUCLEOTIDE SEQUENCE [LARGE SCALE GENOMIC DNA]</scope>
    <source>
        <strain evidence="1 2">ZQ420</strain>
    </source>
</reference>
<organism evidence="1 2">
    <name type="scientific">Pararhodobacter zhoushanensis</name>
    <dbReference type="NCBI Taxonomy" id="2479545"/>
    <lineage>
        <taxon>Bacteria</taxon>
        <taxon>Pseudomonadati</taxon>
        <taxon>Pseudomonadota</taxon>
        <taxon>Alphaproteobacteria</taxon>
        <taxon>Rhodobacterales</taxon>
        <taxon>Paracoccaceae</taxon>
        <taxon>Pararhodobacter</taxon>
    </lineage>
</organism>
<comment type="caution">
    <text evidence="1">The sequence shown here is derived from an EMBL/GenBank/DDBJ whole genome shotgun (WGS) entry which is preliminary data.</text>
</comment>
<name>A0ABT3GU95_9RHOB</name>
<dbReference type="EMBL" id="JAPDFL010000001">
    <property type="protein sequence ID" value="MCW1931084.1"/>
    <property type="molecule type" value="Genomic_DNA"/>
</dbReference>
<evidence type="ECO:0000313" key="1">
    <source>
        <dbReference type="EMBL" id="MCW1931084.1"/>
    </source>
</evidence>
<sequence length="42" mass="3812">MRGRAALISAAGVPCCAGASTVDTSVCATTAGDASAAAIDAG</sequence>
<gene>
    <name evidence="1" type="ORF">OKW52_02070</name>
</gene>
<dbReference type="Proteomes" id="UP001208938">
    <property type="component" value="Unassembled WGS sequence"/>
</dbReference>
<keyword evidence="2" id="KW-1185">Reference proteome</keyword>
<proteinExistence type="predicted"/>
<protein>
    <submittedName>
        <fullName evidence="1">Uncharacterized protein</fullName>
    </submittedName>
</protein>
<evidence type="ECO:0000313" key="2">
    <source>
        <dbReference type="Proteomes" id="UP001208938"/>
    </source>
</evidence>
<dbReference type="RefSeq" id="WP_264504234.1">
    <property type="nucleotide sequence ID" value="NZ_JAPDFL010000001.1"/>
</dbReference>